<dbReference type="Gene3D" id="2.120.10.30">
    <property type="entry name" value="TolB, C-terminal domain"/>
    <property type="match status" value="1"/>
</dbReference>
<dbReference type="PANTHER" id="PTHR35399">
    <property type="entry name" value="SLR8030 PROTEIN"/>
    <property type="match status" value="1"/>
</dbReference>
<dbReference type="PANTHER" id="PTHR35399:SF2">
    <property type="entry name" value="DUF839 DOMAIN-CONTAINING PROTEIN"/>
    <property type="match status" value="1"/>
</dbReference>
<dbReference type="EMBL" id="CACVAQ010000255">
    <property type="protein sequence ID" value="CAA6817769.1"/>
    <property type="molecule type" value="Genomic_DNA"/>
</dbReference>
<reference evidence="2" key="1">
    <citation type="submission" date="2020-01" db="EMBL/GenBank/DDBJ databases">
        <authorList>
            <person name="Meier V. D."/>
            <person name="Meier V D."/>
        </authorList>
    </citation>
    <scope>NUCLEOTIDE SEQUENCE</scope>
    <source>
        <strain evidence="2">HLG_WM_MAG_10</strain>
    </source>
</reference>
<name>A0A6S6TSV1_9BACT</name>
<dbReference type="InterPro" id="IPR011042">
    <property type="entry name" value="6-blade_b-propeller_TolB-like"/>
</dbReference>
<dbReference type="InterPro" id="IPR008557">
    <property type="entry name" value="PhoX"/>
</dbReference>
<evidence type="ECO:0000313" key="2">
    <source>
        <dbReference type="EMBL" id="CAA6817769.1"/>
    </source>
</evidence>
<organism evidence="2">
    <name type="scientific">uncultured Aureispira sp</name>
    <dbReference type="NCBI Taxonomy" id="1331704"/>
    <lineage>
        <taxon>Bacteria</taxon>
        <taxon>Pseudomonadati</taxon>
        <taxon>Bacteroidota</taxon>
        <taxon>Saprospiria</taxon>
        <taxon>Saprospirales</taxon>
        <taxon>Saprospiraceae</taxon>
        <taxon>Aureispira</taxon>
        <taxon>environmental samples</taxon>
    </lineage>
</organism>
<dbReference type="AlphaFoldDB" id="A0A6S6TSV1"/>
<dbReference type="PROSITE" id="PS51318">
    <property type="entry name" value="TAT"/>
    <property type="match status" value="1"/>
</dbReference>
<proteinExistence type="predicted"/>
<dbReference type="Pfam" id="PF05787">
    <property type="entry name" value="PhoX"/>
    <property type="match status" value="1"/>
</dbReference>
<dbReference type="SUPFAM" id="SSF63829">
    <property type="entry name" value="Calcium-dependent phosphotriesterase"/>
    <property type="match status" value="1"/>
</dbReference>
<protein>
    <submittedName>
        <fullName evidence="2">Phosphatase</fullName>
    </submittedName>
</protein>
<feature type="region of interest" description="Disordered" evidence="1">
    <location>
        <begin position="515"/>
        <end position="536"/>
    </location>
</feature>
<dbReference type="InterPro" id="IPR006311">
    <property type="entry name" value="TAT_signal"/>
</dbReference>
<accession>A0A6S6TSV1</accession>
<gene>
    <name evidence="2" type="ORF">HELGO_WM43220</name>
</gene>
<evidence type="ECO:0000256" key="1">
    <source>
        <dbReference type="SAM" id="MobiDB-lite"/>
    </source>
</evidence>
<sequence length="552" mass="61303">MKKQNRRSFLQFLGRTGVGLGASAFLVNLQACAPTEPPKDTLPEASKARPFPLQDIQHSLEDKLVLANGLEYDILIKWNDPISETDQFGFNNDYLAFVPFDKSNPNDGMLWVNHEYFQELFVSGASYEDKSKKTKATVDTEMYSVGGSLVHIRKNKVGKWETVLNDERNRRLTAKTEIPFHWDEPIEGSSSAIGTFANCSGGVTPWGTILTCEENYDMFYGETDHSDPEKPFRNLEGDYYGWSNHYDYPPEHYGWVVEVNPLTGEAKKLVALGRCAHECATVHETKDGRLVVYSGDDSNDECLYKFISNEPKNLKDGKLYVANTTEGKWVSLDYNEQEILRQNFANQTEVLIRLREAAKLVGGTPLNRPEDIEIDPITGHVLVALTNNKPKGDYLGEILKIVETDLEDKTSLTFMASTFLAGGEDTGFACPDNMAFDPKGNLWFTSDISGSSINSGPYLPFGNNGLFMVPSWGDQKGKVLQIASAPIDAEFTGPFFAPDGETLFLSVQHPGERSKDLENLSSHWPEGGTAQPKPSVVCISGQGLKDLMQGES</sequence>